<dbReference type="GO" id="GO:0008270">
    <property type="term" value="F:zinc ion binding"/>
    <property type="evidence" value="ECO:0007669"/>
    <property type="project" value="UniProtKB-KW"/>
</dbReference>
<dbReference type="EMBL" id="FN649740">
    <property type="protein sequence ID" value="CBN74750.1"/>
    <property type="molecule type" value="Genomic_DNA"/>
</dbReference>
<evidence type="ECO:0000313" key="7">
    <source>
        <dbReference type="EMBL" id="CBN74750.1"/>
    </source>
</evidence>
<organism evidence="7 8">
    <name type="scientific">Ectocarpus siliculosus</name>
    <name type="common">Brown alga</name>
    <name type="synonym">Conferva siliculosa</name>
    <dbReference type="NCBI Taxonomy" id="2880"/>
    <lineage>
        <taxon>Eukaryota</taxon>
        <taxon>Sar</taxon>
        <taxon>Stramenopiles</taxon>
        <taxon>Ochrophyta</taxon>
        <taxon>PX clade</taxon>
        <taxon>Phaeophyceae</taxon>
        <taxon>Ectocarpales</taxon>
        <taxon>Ectocarpaceae</taxon>
        <taxon>Ectocarpus</taxon>
    </lineage>
</organism>
<evidence type="ECO:0000256" key="3">
    <source>
        <dbReference type="ARBA" id="ARBA00022833"/>
    </source>
</evidence>
<dbReference type="Gene3D" id="3.30.40.10">
    <property type="entry name" value="Zinc/RING finger domain, C3HC4 (zinc finger)"/>
    <property type="match status" value="1"/>
</dbReference>
<sequence length="692" mass="77854">MDLVSINQGASSQINNADISATIHQTNGYSAEEINLQIQRQDEIAKMIREREAQLSVEARAATTRDLLWAGSDGEGEDEEMCTECGQHFDDDDDMMRCSGCEGCWHRDCADGPVCDDSETWLCSKCFVPGEDSGGDDGGGSGDEHSGSGGDDSGDEASDSASSRSAKSRASRSPYIDLVEAKEEEDREVIKANIDAQRELAKKKKEDQPISDTRYLTRNDVTEAVRQMKAEIEIDGAIIRKMEKEDPRLYGITVDPVSGTQVELDSRKGRVVAAKRDADGYLEFRVELDGKQRKGKGTNKTLNSRQLLESAVSEGIVRWEDEVKRMGKAFCSIFALVYVLVYKFVISDDKVKRKVNPVKLEGKERTEALKLRRFAWDQIKSARASEVINAHELGLLASDEELQRELQQDNSLVKVLNINLDTYPGLMLLEDEHEQHMDYAPQHYSTVDHYIKGAQAAYKLGRVMSLESCMAPLSMGGDRDELPPGVNLAHEEQRRISLHIMKIEVNVARYGLATRALVARARVSNELCQWYAYAPLYRTMLFSRPGRDKKPIKPTTENTSRVSPTRKHFVAFQKAMDLSITRREDLEVIDLWYSEYEGVAKEKKRLAVIWENRRVRMGYGPKVKGGRTHKSGNNEAVLFLRKMLKKNGVDLVMDLVSDEDKEVCYRVLQVTRMQSGSTRTKHTSTRLPSGLT</sequence>
<name>D8LMU9_ECTSI</name>
<dbReference type="InterPro" id="IPR019786">
    <property type="entry name" value="Zinc_finger_PHD-type_CS"/>
</dbReference>
<dbReference type="PROSITE" id="PS01359">
    <property type="entry name" value="ZF_PHD_1"/>
    <property type="match status" value="1"/>
</dbReference>
<keyword evidence="8" id="KW-1185">Reference proteome</keyword>
<dbReference type="AlphaFoldDB" id="D8LMU9"/>
<dbReference type="Proteomes" id="UP000002630">
    <property type="component" value="Linkage Group LG15"/>
</dbReference>
<evidence type="ECO:0000256" key="5">
    <source>
        <dbReference type="SAM" id="MobiDB-lite"/>
    </source>
</evidence>
<dbReference type="InterPro" id="IPR001965">
    <property type="entry name" value="Znf_PHD"/>
</dbReference>
<evidence type="ECO:0000256" key="4">
    <source>
        <dbReference type="PROSITE-ProRule" id="PRU00146"/>
    </source>
</evidence>
<dbReference type="CDD" id="cd15489">
    <property type="entry name" value="PHD_SF"/>
    <property type="match status" value="1"/>
</dbReference>
<feature type="domain" description="PHD-type" evidence="6">
    <location>
        <begin position="79"/>
        <end position="129"/>
    </location>
</feature>
<dbReference type="InterPro" id="IPR013083">
    <property type="entry name" value="Znf_RING/FYVE/PHD"/>
</dbReference>
<accession>D8LMU9</accession>
<evidence type="ECO:0000256" key="1">
    <source>
        <dbReference type="ARBA" id="ARBA00022723"/>
    </source>
</evidence>
<dbReference type="InterPro" id="IPR011011">
    <property type="entry name" value="Znf_FYVE_PHD"/>
</dbReference>
<gene>
    <name evidence="7" type="ORF">Esi_0041_0086</name>
</gene>
<evidence type="ECO:0000256" key="2">
    <source>
        <dbReference type="ARBA" id="ARBA00022771"/>
    </source>
</evidence>
<dbReference type="SUPFAM" id="SSF57903">
    <property type="entry name" value="FYVE/PHD zinc finger"/>
    <property type="match status" value="1"/>
</dbReference>
<proteinExistence type="predicted"/>
<dbReference type="OrthoDB" id="10388202at2759"/>
<dbReference type="EMBL" id="FN648608">
    <property type="protein sequence ID" value="CBN74750.1"/>
    <property type="molecule type" value="Genomic_DNA"/>
</dbReference>
<evidence type="ECO:0000259" key="6">
    <source>
        <dbReference type="PROSITE" id="PS50016"/>
    </source>
</evidence>
<protein>
    <recommendedName>
        <fullName evidence="6">PHD-type domain-containing protein</fullName>
    </recommendedName>
</protein>
<feature type="region of interest" description="Disordered" evidence="5">
    <location>
        <begin position="133"/>
        <end position="172"/>
    </location>
</feature>
<dbReference type="InParanoid" id="D8LMU9"/>
<keyword evidence="1" id="KW-0479">Metal-binding</keyword>
<feature type="compositionally biased region" description="Gly residues" evidence="5">
    <location>
        <begin position="136"/>
        <end position="151"/>
    </location>
</feature>
<keyword evidence="2 4" id="KW-0863">Zinc-finger</keyword>
<keyword evidence="3" id="KW-0862">Zinc</keyword>
<reference evidence="7 8" key="1">
    <citation type="journal article" date="2010" name="Nature">
        <title>The Ectocarpus genome and the independent evolution of multicellularity in brown algae.</title>
        <authorList>
            <person name="Cock J.M."/>
            <person name="Sterck L."/>
            <person name="Rouze P."/>
            <person name="Scornet D."/>
            <person name="Allen A.E."/>
            <person name="Amoutzias G."/>
            <person name="Anthouard V."/>
            <person name="Artiguenave F."/>
            <person name="Aury J.M."/>
            <person name="Badger J.H."/>
            <person name="Beszteri B."/>
            <person name="Billiau K."/>
            <person name="Bonnet E."/>
            <person name="Bothwell J.H."/>
            <person name="Bowler C."/>
            <person name="Boyen C."/>
            <person name="Brownlee C."/>
            <person name="Carrano C.J."/>
            <person name="Charrier B."/>
            <person name="Cho G.Y."/>
            <person name="Coelho S.M."/>
            <person name="Collen J."/>
            <person name="Corre E."/>
            <person name="Da Silva C."/>
            <person name="Delage L."/>
            <person name="Delaroque N."/>
            <person name="Dittami S.M."/>
            <person name="Doulbeau S."/>
            <person name="Elias M."/>
            <person name="Farnham G."/>
            <person name="Gachon C.M."/>
            <person name="Gschloessl B."/>
            <person name="Heesch S."/>
            <person name="Jabbari K."/>
            <person name="Jubin C."/>
            <person name="Kawai H."/>
            <person name="Kimura K."/>
            <person name="Kloareg B."/>
            <person name="Kupper F.C."/>
            <person name="Lang D."/>
            <person name="Le Bail A."/>
            <person name="Leblanc C."/>
            <person name="Lerouge P."/>
            <person name="Lohr M."/>
            <person name="Lopez P.J."/>
            <person name="Martens C."/>
            <person name="Maumus F."/>
            <person name="Michel G."/>
            <person name="Miranda-Saavedra D."/>
            <person name="Morales J."/>
            <person name="Moreau H."/>
            <person name="Motomura T."/>
            <person name="Nagasato C."/>
            <person name="Napoli C.A."/>
            <person name="Nelson D.R."/>
            <person name="Nyvall-Collen P."/>
            <person name="Peters A.F."/>
            <person name="Pommier C."/>
            <person name="Potin P."/>
            <person name="Poulain J."/>
            <person name="Quesneville H."/>
            <person name="Read B."/>
            <person name="Rensing S.A."/>
            <person name="Ritter A."/>
            <person name="Rousvoal S."/>
            <person name="Samanta M."/>
            <person name="Samson G."/>
            <person name="Schroeder D.C."/>
            <person name="Segurens B."/>
            <person name="Strittmatter M."/>
            <person name="Tonon T."/>
            <person name="Tregear J.W."/>
            <person name="Valentin K."/>
            <person name="von Dassow P."/>
            <person name="Yamagishi T."/>
            <person name="Van de Peer Y."/>
            <person name="Wincker P."/>
        </authorList>
    </citation>
    <scope>NUCLEOTIDE SEQUENCE [LARGE SCALE GENOMIC DNA]</scope>
    <source>
        <strain evidence="8">Ec32 / CCAP1310/4</strain>
    </source>
</reference>
<dbReference type="SMART" id="SM00249">
    <property type="entry name" value="PHD"/>
    <property type="match status" value="1"/>
</dbReference>
<dbReference type="PROSITE" id="PS50016">
    <property type="entry name" value="ZF_PHD_2"/>
    <property type="match status" value="1"/>
</dbReference>
<dbReference type="InterPro" id="IPR019787">
    <property type="entry name" value="Znf_PHD-finger"/>
</dbReference>
<evidence type="ECO:0000313" key="8">
    <source>
        <dbReference type="Proteomes" id="UP000002630"/>
    </source>
</evidence>